<evidence type="ECO:0000313" key="1">
    <source>
        <dbReference type="EMBL" id="MER6433209.1"/>
    </source>
</evidence>
<dbReference type="EMBL" id="JBEPAZ010000054">
    <property type="protein sequence ID" value="MER6433209.1"/>
    <property type="molecule type" value="Genomic_DNA"/>
</dbReference>
<gene>
    <name evidence="1" type="ORF">ABT272_36625</name>
</gene>
<dbReference type="InterPro" id="IPR048142">
    <property type="entry name" value="QRL_CxxC_CxxC"/>
</dbReference>
<organism evidence="1 2">
    <name type="scientific">Streptomyces sp. 900105245</name>
    <dbReference type="NCBI Taxonomy" id="3154379"/>
    <lineage>
        <taxon>Bacteria</taxon>
        <taxon>Bacillati</taxon>
        <taxon>Actinomycetota</taxon>
        <taxon>Actinomycetes</taxon>
        <taxon>Kitasatosporales</taxon>
        <taxon>Streptomycetaceae</taxon>
        <taxon>Streptomyces</taxon>
    </lineage>
</organism>
<comment type="caution">
    <text evidence="1">The sequence shown here is derived from an EMBL/GenBank/DDBJ whole genome shotgun (WGS) entry which is preliminary data.</text>
</comment>
<protein>
    <submittedName>
        <fullName evidence="1">RRQRL motif-containing zinc-binding protein</fullName>
    </submittedName>
</protein>
<dbReference type="RefSeq" id="WP_352065486.1">
    <property type="nucleotide sequence ID" value="NZ_JBEPAZ010000054.1"/>
</dbReference>
<dbReference type="NCBIfam" id="NF041638">
    <property type="entry name" value="QRL_CxxC_CxxC"/>
    <property type="match status" value="1"/>
</dbReference>
<reference evidence="1 2" key="1">
    <citation type="submission" date="2024-06" db="EMBL/GenBank/DDBJ databases">
        <title>The Natural Products Discovery Center: Release of the First 8490 Sequenced Strains for Exploring Actinobacteria Biosynthetic Diversity.</title>
        <authorList>
            <person name="Kalkreuter E."/>
            <person name="Kautsar S.A."/>
            <person name="Yang D."/>
            <person name="Bader C.D."/>
            <person name="Teijaro C.N."/>
            <person name="Fluegel L."/>
            <person name="Davis C.M."/>
            <person name="Simpson J.R."/>
            <person name="Lauterbach L."/>
            <person name="Steele A.D."/>
            <person name="Gui C."/>
            <person name="Meng S."/>
            <person name="Li G."/>
            <person name="Viehrig K."/>
            <person name="Ye F."/>
            <person name="Su P."/>
            <person name="Kiefer A.F."/>
            <person name="Nichols A."/>
            <person name="Cepeda A.J."/>
            <person name="Yan W."/>
            <person name="Fan B."/>
            <person name="Jiang Y."/>
            <person name="Adhikari A."/>
            <person name="Zheng C.-J."/>
            <person name="Schuster L."/>
            <person name="Cowan T.M."/>
            <person name="Smanski M.J."/>
            <person name="Chevrette M.G."/>
            <person name="De Carvalho L.P.S."/>
            <person name="Shen B."/>
        </authorList>
    </citation>
    <scope>NUCLEOTIDE SEQUENCE [LARGE SCALE GENOMIC DNA]</scope>
    <source>
        <strain evidence="1 2">NPDC001166</strain>
    </source>
</reference>
<accession>A0ABV1UHM5</accession>
<dbReference type="Proteomes" id="UP001470023">
    <property type="component" value="Unassembled WGS sequence"/>
</dbReference>
<keyword evidence="2" id="KW-1185">Reference proteome</keyword>
<proteinExistence type="predicted"/>
<sequence length="134" mass="14615">MQGLPEYDWGTAPTDQLATRRQLRTARLRPGGHGPVAILRCRACATRPQRTCARPAYLYRRDLAQPIRPMTLAKEAALDRAMAARTTCPRCLRRFHHCLPLRTLGSCLECHDGTPADPGSYIAPAAPAAVGLAA</sequence>
<evidence type="ECO:0000313" key="2">
    <source>
        <dbReference type="Proteomes" id="UP001470023"/>
    </source>
</evidence>
<name>A0ABV1UHM5_9ACTN</name>